<dbReference type="Pfam" id="PF05470">
    <property type="entry name" value="eIF-3c_N"/>
    <property type="match status" value="2"/>
</dbReference>
<dbReference type="Proteomes" id="UP001623330">
    <property type="component" value="Unassembled WGS sequence"/>
</dbReference>
<dbReference type="InterPro" id="IPR008905">
    <property type="entry name" value="EIF3C_N_dom"/>
</dbReference>
<gene>
    <name evidence="6" type="ORF">RNJ44_00584</name>
</gene>
<organism evidence="6 7">
    <name type="scientific">Nakaseomyces bracarensis</name>
    <dbReference type="NCBI Taxonomy" id="273131"/>
    <lineage>
        <taxon>Eukaryota</taxon>
        <taxon>Fungi</taxon>
        <taxon>Dikarya</taxon>
        <taxon>Ascomycota</taxon>
        <taxon>Saccharomycotina</taxon>
        <taxon>Saccharomycetes</taxon>
        <taxon>Saccharomycetales</taxon>
        <taxon>Saccharomycetaceae</taxon>
        <taxon>Nakaseomyces</taxon>
    </lineage>
</organism>
<proteinExistence type="predicted"/>
<keyword evidence="2 6" id="KW-0396">Initiation factor</keyword>
<dbReference type="PROSITE" id="PS50250">
    <property type="entry name" value="PCI"/>
    <property type="match status" value="1"/>
</dbReference>
<accession>A0ABR4NRJ2</accession>
<dbReference type="Pfam" id="PF01399">
    <property type="entry name" value="PCI"/>
    <property type="match status" value="1"/>
</dbReference>
<dbReference type="SMART" id="SM00088">
    <property type="entry name" value="PINT"/>
    <property type="match status" value="1"/>
</dbReference>
<evidence type="ECO:0000256" key="4">
    <source>
        <dbReference type="SAM" id="MobiDB-lite"/>
    </source>
</evidence>
<protein>
    <submittedName>
        <fullName evidence="6">Eukaryotic translation initiation factor 3 subunit C</fullName>
    </submittedName>
</protein>
<evidence type="ECO:0000256" key="1">
    <source>
        <dbReference type="ARBA" id="ARBA00022490"/>
    </source>
</evidence>
<evidence type="ECO:0000313" key="7">
    <source>
        <dbReference type="Proteomes" id="UP001623330"/>
    </source>
</evidence>
<feature type="region of interest" description="Disordered" evidence="4">
    <location>
        <begin position="1"/>
        <end position="100"/>
    </location>
</feature>
<dbReference type="InterPro" id="IPR000717">
    <property type="entry name" value="PCI_dom"/>
</dbReference>
<keyword evidence="7" id="KW-1185">Reference proteome</keyword>
<name>A0ABR4NRJ2_9SACH</name>
<sequence length="812" mass="92982">MSRFFANSYEYEDTSSSSEEDLLSSSEEELVSSSDEMSDDSLFNEEESEGDSDFDSDDSDAKPYGPDWFKKPEFRKGTNKFLKGSHFSDSDESDSEDEGKKVVKSAREKLLDEMQAVYDKVETAQMSEDWVTILNEFDNVTRLLVRAQQQNFGTPKIFIKVVAQVEDLVSNPEQAEIKNKALSKAFNTTKQRVKKVARENEDLLSKFREDPESFDKEDTVEPVLPPLQEENKVFTGKGVNLSSLASASSEFSFMASLQIVNDSRGKKNSDQAELVKTLEELLNIAKSPYERILAYLTLVPTRMEASTNLSYQPIDQWKSSFDDINKLLDILDENISTYQVTELAARNDDPEVEPEANANGVKEIMGSLLSYAERLDDEFKKSLLNIDPHSSDYLERLRDEQKAYNLLLRIQLYTEATVPEDRQKELLARAFIRRLDHIYYKSDKLISIMENNAWKYAPSTYKSKFTPFNGQTDSEYCAKLIENLAEALKDQSNTSLQKRAILSHIYYVSLNGDFNVAKEMLLNTKVQSNINKSDPSLQILFNRVVVQMGLSAFKLCKIEECHQVLNELLASSHLREILGQQSLQRISSSAAANATSEEKEKQCLPYHQHINLDLVDLVFMTSSLLIEIPQMTAYLTGIKTKKVPIYQKSVRRLVESFDKSFFRGPPESIKEHVLYAAKSMQKGDWKGCLDYLKAVKTWNLLPNSTQVLDDLTERIQVETLKTYFFTYRKFYEKISVKKFSELFGLSEEKIVEAMEKIITDLELAVKIDDEKAFIVIEKGDEISKLEEVAVKLNKEIRATKERLNPSYHNNHR</sequence>
<keyword evidence="1" id="KW-0963">Cytoplasm</keyword>
<dbReference type="InterPro" id="IPR027516">
    <property type="entry name" value="EIF3C"/>
</dbReference>
<keyword evidence="3" id="KW-0648">Protein biosynthesis</keyword>
<dbReference type="GO" id="GO:0003743">
    <property type="term" value="F:translation initiation factor activity"/>
    <property type="evidence" value="ECO:0007669"/>
    <property type="project" value="UniProtKB-KW"/>
</dbReference>
<feature type="compositionally biased region" description="Acidic residues" evidence="4">
    <location>
        <begin position="10"/>
        <end position="58"/>
    </location>
</feature>
<dbReference type="EMBL" id="JBEVYD010000008">
    <property type="protein sequence ID" value="KAL3230945.1"/>
    <property type="molecule type" value="Genomic_DNA"/>
</dbReference>
<evidence type="ECO:0000256" key="3">
    <source>
        <dbReference type="ARBA" id="ARBA00022917"/>
    </source>
</evidence>
<dbReference type="PANTHER" id="PTHR13937">
    <property type="entry name" value="EUKARYOTIC TRANSLATION INITATION FACTOR 3, SUBUNIT 8 EIF3S8 -RELATED"/>
    <property type="match status" value="1"/>
</dbReference>
<feature type="domain" description="PCI" evidence="5">
    <location>
        <begin position="606"/>
        <end position="781"/>
    </location>
</feature>
<evidence type="ECO:0000313" key="6">
    <source>
        <dbReference type="EMBL" id="KAL3230945.1"/>
    </source>
</evidence>
<comment type="caution">
    <text evidence="6">The sequence shown here is derived from an EMBL/GenBank/DDBJ whole genome shotgun (WGS) entry which is preliminary data.</text>
</comment>
<reference evidence="6 7" key="1">
    <citation type="submission" date="2024-05" db="EMBL/GenBank/DDBJ databases">
        <title>Long read based assembly of the Candida bracarensis genome reveals expanded adhesin content.</title>
        <authorList>
            <person name="Marcet-Houben M."/>
            <person name="Ksiezopolska E."/>
            <person name="Gabaldon T."/>
        </authorList>
    </citation>
    <scope>NUCLEOTIDE SEQUENCE [LARGE SCALE GENOMIC DNA]</scope>
    <source>
        <strain evidence="6 7">CBM6</strain>
    </source>
</reference>
<evidence type="ECO:0000259" key="5">
    <source>
        <dbReference type="PROSITE" id="PS50250"/>
    </source>
</evidence>
<evidence type="ECO:0000256" key="2">
    <source>
        <dbReference type="ARBA" id="ARBA00022540"/>
    </source>
</evidence>
<dbReference type="PANTHER" id="PTHR13937:SF0">
    <property type="entry name" value="EUKARYOTIC TRANSLATION INITIATION FACTOR 3 SUBUNIT C-RELATED"/>
    <property type="match status" value="1"/>
</dbReference>